<dbReference type="AlphaFoldDB" id="A0A917E409"/>
<feature type="signal peptide" evidence="1">
    <location>
        <begin position="1"/>
        <end position="20"/>
    </location>
</feature>
<dbReference type="Proteomes" id="UP000612456">
    <property type="component" value="Unassembled WGS sequence"/>
</dbReference>
<reference evidence="2" key="2">
    <citation type="submission" date="2020-09" db="EMBL/GenBank/DDBJ databases">
        <authorList>
            <person name="Sun Q."/>
            <person name="Zhou Y."/>
        </authorList>
    </citation>
    <scope>NUCLEOTIDE SEQUENCE</scope>
    <source>
        <strain evidence="2">CGMCC 1.15178</strain>
    </source>
</reference>
<keyword evidence="1" id="KW-0732">Signal</keyword>
<gene>
    <name evidence="2" type="ORF">GCM10010911_72170</name>
</gene>
<feature type="chain" id="PRO_5039087785" evidence="1">
    <location>
        <begin position="21"/>
        <end position="80"/>
    </location>
</feature>
<dbReference type="PROSITE" id="PS51257">
    <property type="entry name" value="PROKAR_LIPOPROTEIN"/>
    <property type="match status" value="1"/>
</dbReference>
<evidence type="ECO:0000313" key="3">
    <source>
        <dbReference type="Proteomes" id="UP000612456"/>
    </source>
</evidence>
<proteinExistence type="predicted"/>
<comment type="caution">
    <text evidence="2">The sequence shown here is derived from an EMBL/GenBank/DDBJ whole genome shotgun (WGS) entry which is preliminary data.</text>
</comment>
<sequence length="80" mass="8784">MNRKLSFCCSILLAAAIFGAMTGCVGPSNGSAVKDFDIAVTEQESDQIKVFDPREADWSKKSALKWSWSRLPDPQMDSKA</sequence>
<reference evidence="2" key="1">
    <citation type="journal article" date="2014" name="Int. J. Syst. Evol. Microbiol.">
        <title>Complete genome sequence of Corynebacterium casei LMG S-19264T (=DSM 44701T), isolated from a smear-ripened cheese.</title>
        <authorList>
            <consortium name="US DOE Joint Genome Institute (JGI-PGF)"/>
            <person name="Walter F."/>
            <person name="Albersmeier A."/>
            <person name="Kalinowski J."/>
            <person name="Ruckert C."/>
        </authorList>
    </citation>
    <scope>NUCLEOTIDE SEQUENCE</scope>
    <source>
        <strain evidence="2">CGMCC 1.15178</strain>
    </source>
</reference>
<dbReference type="RefSeq" id="WP_189001069.1">
    <property type="nucleotide sequence ID" value="NZ_BMHP01000020.1"/>
</dbReference>
<name>A0A917E409_9BACL</name>
<evidence type="ECO:0000256" key="1">
    <source>
        <dbReference type="SAM" id="SignalP"/>
    </source>
</evidence>
<accession>A0A917E409</accession>
<protein>
    <submittedName>
        <fullName evidence="2">Uncharacterized protein</fullName>
    </submittedName>
</protein>
<keyword evidence="3" id="KW-1185">Reference proteome</keyword>
<organism evidence="2 3">
    <name type="scientific">Paenibacillus nasutitermitis</name>
    <dbReference type="NCBI Taxonomy" id="1652958"/>
    <lineage>
        <taxon>Bacteria</taxon>
        <taxon>Bacillati</taxon>
        <taxon>Bacillota</taxon>
        <taxon>Bacilli</taxon>
        <taxon>Bacillales</taxon>
        <taxon>Paenibacillaceae</taxon>
        <taxon>Paenibacillus</taxon>
    </lineage>
</organism>
<evidence type="ECO:0000313" key="2">
    <source>
        <dbReference type="EMBL" id="GGE02681.1"/>
    </source>
</evidence>
<dbReference type="EMBL" id="BMHP01000020">
    <property type="protein sequence ID" value="GGE02681.1"/>
    <property type="molecule type" value="Genomic_DNA"/>
</dbReference>